<evidence type="ECO:0000313" key="3">
    <source>
        <dbReference type="EMBL" id="CAH1793088.1"/>
    </source>
</evidence>
<sequence length="164" mass="18249">TVISELIEVIGKDNVSLAWQEEVTKEETDVEHALKALGVPVETFWGSTLYHKDDIPFRTANSLPDVYSQFRAKVEKISKVRALQNMPGRLLPLPSGLDPQQLPTMSDLGVPEIAPDERSAFPFSGGETSALDRLNKYLWETDSVAVYKETRNGMVGSDYSTKFS</sequence>
<evidence type="ECO:0000256" key="1">
    <source>
        <dbReference type="ARBA" id="ARBA00005862"/>
    </source>
</evidence>
<dbReference type="SUPFAM" id="SSF48173">
    <property type="entry name" value="Cryptochrome/photolyase FAD-binding domain"/>
    <property type="match status" value="1"/>
</dbReference>
<organism evidence="3 4">
    <name type="scientific">Owenia fusiformis</name>
    <name type="common">Polychaete worm</name>
    <dbReference type="NCBI Taxonomy" id="6347"/>
    <lineage>
        <taxon>Eukaryota</taxon>
        <taxon>Metazoa</taxon>
        <taxon>Spiralia</taxon>
        <taxon>Lophotrochozoa</taxon>
        <taxon>Annelida</taxon>
        <taxon>Polychaeta</taxon>
        <taxon>Sedentaria</taxon>
        <taxon>Canalipalpata</taxon>
        <taxon>Sabellida</taxon>
        <taxon>Oweniida</taxon>
        <taxon>Oweniidae</taxon>
        <taxon>Owenia</taxon>
    </lineage>
</organism>
<dbReference type="Pfam" id="PF00875">
    <property type="entry name" value="DNA_photolyase"/>
    <property type="match status" value="1"/>
</dbReference>
<dbReference type="EMBL" id="CAIIXF020000008">
    <property type="protein sequence ID" value="CAH1793088.1"/>
    <property type="molecule type" value="Genomic_DNA"/>
</dbReference>
<dbReference type="GO" id="GO:0071949">
    <property type="term" value="F:FAD binding"/>
    <property type="evidence" value="ECO:0007669"/>
    <property type="project" value="TreeGrafter"/>
</dbReference>
<dbReference type="OrthoDB" id="435881at2759"/>
<keyword evidence="2" id="KW-0274">FAD</keyword>
<comment type="similarity">
    <text evidence="1">Belongs to the DNA photolyase class-1 family.</text>
</comment>
<dbReference type="GO" id="GO:0000719">
    <property type="term" value="P:photoreactive repair"/>
    <property type="evidence" value="ECO:0007669"/>
    <property type="project" value="TreeGrafter"/>
</dbReference>
<protein>
    <submittedName>
        <fullName evidence="3">Uncharacterized protein</fullName>
    </submittedName>
</protein>
<dbReference type="InterPro" id="IPR036155">
    <property type="entry name" value="Crypto/Photolyase_N_sf"/>
</dbReference>
<evidence type="ECO:0000256" key="2">
    <source>
        <dbReference type="PIRSR" id="PIRSR602081-1"/>
    </source>
</evidence>
<comment type="cofactor">
    <cofactor evidence="2">
        <name>FAD</name>
        <dbReference type="ChEBI" id="CHEBI:57692"/>
    </cofactor>
    <text evidence="2">Binds 1 FAD per subunit.</text>
</comment>
<accession>A0A8J1UJQ9</accession>
<dbReference type="GO" id="GO:0003904">
    <property type="term" value="F:deoxyribodipyrimidine photo-lyase activity"/>
    <property type="evidence" value="ECO:0007669"/>
    <property type="project" value="TreeGrafter"/>
</dbReference>
<dbReference type="AlphaFoldDB" id="A0A8J1UJQ9"/>
<keyword evidence="2" id="KW-0285">Flavoprotein</keyword>
<dbReference type="GO" id="GO:0003684">
    <property type="term" value="F:damaged DNA binding"/>
    <property type="evidence" value="ECO:0007669"/>
    <property type="project" value="TreeGrafter"/>
</dbReference>
<feature type="non-terminal residue" evidence="3">
    <location>
        <position position="164"/>
    </location>
</feature>
<dbReference type="PANTHER" id="PTHR11455:SF22">
    <property type="entry name" value="CRYPTOCHROME DASH"/>
    <property type="match status" value="1"/>
</dbReference>
<dbReference type="InterPro" id="IPR006050">
    <property type="entry name" value="DNA_photolyase_N"/>
</dbReference>
<reference evidence="3" key="1">
    <citation type="submission" date="2022-03" db="EMBL/GenBank/DDBJ databases">
        <authorList>
            <person name="Martin C."/>
        </authorList>
    </citation>
    <scope>NUCLEOTIDE SEQUENCE</scope>
</reference>
<feature type="binding site" evidence="2">
    <location>
        <position position="147"/>
    </location>
    <ligand>
        <name>FAD</name>
        <dbReference type="ChEBI" id="CHEBI:57692"/>
    </ligand>
</feature>
<keyword evidence="4" id="KW-1185">Reference proteome</keyword>
<dbReference type="Proteomes" id="UP000749559">
    <property type="component" value="Unassembled WGS sequence"/>
</dbReference>
<dbReference type="PANTHER" id="PTHR11455">
    <property type="entry name" value="CRYPTOCHROME"/>
    <property type="match status" value="1"/>
</dbReference>
<dbReference type="SUPFAM" id="SSF52425">
    <property type="entry name" value="Cryptochrome/photolyase, N-terminal domain"/>
    <property type="match status" value="1"/>
</dbReference>
<feature type="non-terminal residue" evidence="3">
    <location>
        <position position="1"/>
    </location>
</feature>
<proteinExistence type="inferred from homology"/>
<name>A0A8J1UJQ9_OWEFU</name>
<dbReference type="InterPro" id="IPR036134">
    <property type="entry name" value="Crypto/Photolyase_FAD-like_sf"/>
</dbReference>
<dbReference type="Gene3D" id="1.25.40.80">
    <property type="match status" value="1"/>
</dbReference>
<dbReference type="InterPro" id="IPR002081">
    <property type="entry name" value="Cryptochrome/DNA_photolyase_1"/>
</dbReference>
<evidence type="ECO:0000313" key="4">
    <source>
        <dbReference type="Proteomes" id="UP000749559"/>
    </source>
</evidence>
<gene>
    <name evidence="3" type="ORF">OFUS_LOCUS17984</name>
</gene>
<comment type="caution">
    <text evidence="3">The sequence shown here is derived from an EMBL/GenBank/DDBJ whole genome shotgun (WGS) entry which is preliminary data.</text>
</comment>